<evidence type="ECO:0000256" key="1">
    <source>
        <dbReference type="SAM" id="SignalP"/>
    </source>
</evidence>
<dbReference type="SUPFAM" id="SSF54001">
    <property type="entry name" value="Cysteine proteinases"/>
    <property type="match status" value="1"/>
</dbReference>
<evidence type="ECO:0000313" key="4">
    <source>
        <dbReference type="Proteomes" id="UP000076066"/>
    </source>
</evidence>
<dbReference type="Gene3D" id="3.90.1720.10">
    <property type="entry name" value="endopeptidase domain like (from Nostoc punctiforme)"/>
    <property type="match status" value="1"/>
</dbReference>
<evidence type="ECO:0000259" key="2">
    <source>
        <dbReference type="PROSITE" id="PS50911"/>
    </source>
</evidence>
<reference evidence="3 4" key="1">
    <citation type="submission" date="2016-02" db="EMBL/GenBank/DDBJ databases">
        <title>Complete Genome of H5569, the type strain of the newly described species Haematospirillium jordaniae.</title>
        <authorList>
            <person name="Nicholson A.C."/>
            <person name="Humrighouse B.W."/>
            <person name="Loparov V."/>
            <person name="McQuiston J.R."/>
        </authorList>
    </citation>
    <scope>NUCLEOTIDE SEQUENCE [LARGE SCALE GENOMIC DNA]</scope>
    <source>
        <strain evidence="3 4">H5569</strain>
    </source>
</reference>
<organism evidence="3 4">
    <name type="scientific">Haematospirillum jordaniae</name>
    <dbReference type="NCBI Taxonomy" id="1549855"/>
    <lineage>
        <taxon>Bacteria</taxon>
        <taxon>Pseudomonadati</taxon>
        <taxon>Pseudomonadota</taxon>
        <taxon>Alphaproteobacteria</taxon>
        <taxon>Rhodospirillales</taxon>
        <taxon>Novispirillaceae</taxon>
        <taxon>Haematospirillum</taxon>
    </lineage>
</organism>
<dbReference type="OrthoDB" id="7279151at2"/>
<accession>A0A143DEC8</accession>
<feature type="signal peptide" evidence="1">
    <location>
        <begin position="1"/>
        <end position="27"/>
    </location>
</feature>
<name>A0A143DEC8_9PROT</name>
<dbReference type="PROSITE" id="PS50911">
    <property type="entry name" value="CHAP"/>
    <property type="match status" value="1"/>
</dbReference>
<feature type="chain" id="PRO_5044368607" description="Peptidase C51 domain-containing protein" evidence="1">
    <location>
        <begin position="28"/>
        <end position="167"/>
    </location>
</feature>
<dbReference type="Proteomes" id="UP000076066">
    <property type="component" value="Chromosome"/>
</dbReference>
<dbReference type="EMBL" id="CP014525">
    <property type="protein sequence ID" value="AMW35122.1"/>
    <property type="molecule type" value="Genomic_DNA"/>
</dbReference>
<dbReference type="KEGG" id="hjo:AY555_07975"/>
<dbReference type="RefSeq" id="WP_066135421.1">
    <property type="nucleotide sequence ID" value="NZ_CP014525.1"/>
</dbReference>
<dbReference type="InterPro" id="IPR038765">
    <property type="entry name" value="Papain-like_cys_pep_sf"/>
</dbReference>
<dbReference type="InterPro" id="IPR007921">
    <property type="entry name" value="CHAP_dom"/>
</dbReference>
<protein>
    <recommendedName>
        <fullName evidence="2">Peptidase C51 domain-containing protein</fullName>
    </recommendedName>
</protein>
<sequence>MSARLLQRSILALTLLAFVCLAQQALAAWSCVPYARSISDIHLQGDAWRWWDASVGVYQRGKKPTVGSVLVFKRSPIMRRGHVAVVRSVEGTRKILVDHANWSRSGRIETQVAVVDISPGNDWSQTRVWHSPSRTLGSTIYQTAGFIYPEHASSASLDKKPGNAHPL</sequence>
<dbReference type="AlphaFoldDB" id="A0A143DEC8"/>
<evidence type="ECO:0000313" key="3">
    <source>
        <dbReference type="EMBL" id="AMW35122.1"/>
    </source>
</evidence>
<dbReference type="Pfam" id="PF05257">
    <property type="entry name" value="CHAP"/>
    <property type="match status" value="1"/>
</dbReference>
<gene>
    <name evidence="3" type="ORF">AY555_07975</name>
</gene>
<proteinExistence type="predicted"/>
<dbReference type="GeneID" id="53317093"/>
<dbReference type="STRING" id="1549855.AY555_07975"/>
<keyword evidence="1" id="KW-0732">Signal</keyword>
<keyword evidence="4" id="KW-1185">Reference proteome</keyword>
<feature type="domain" description="Peptidase C51" evidence="2">
    <location>
        <begin position="6"/>
        <end position="148"/>
    </location>
</feature>